<organism evidence="2 3">
    <name type="scientific">Mycena metata</name>
    <dbReference type="NCBI Taxonomy" id="1033252"/>
    <lineage>
        <taxon>Eukaryota</taxon>
        <taxon>Fungi</taxon>
        <taxon>Dikarya</taxon>
        <taxon>Basidiomycota</taxon>
        <taxon>Agaricomycotina</taxon>
        <taxon>Agaricomycetes</taxon>
        <taxon>Agaricomycetidae</taxon>
        <taxon>Agaricales</taxon>
        <taxon>Marasmiineae</taxon>
        <taxon>Mycenaceae</taxon>
        <taxon>Mycena</taxon>
    </lineage>
</organism>
<feature type="region of interest" description="Disordered" evidence="1">
    <location>
        <begin position="66"/>
        <end position="92"/>
    </location>
</feature>
<evidence type="ECO:0000256" key="1">
    <source>
        <dbReference type="SAM" id="MobiDB-lite"/>
    </source>
</evidence>
<feature type="region of interest" description="Disordered" evidence="1">
    <location>
        <begin position="226"/>
        <end position="246"/>
    </location>
</feature>
<evidence type="ECO:0000313" key="2">
    <source>
        <dbReference type="EMBL" id="KAJ7769305.1"/>
    </source>
</evidence>
<sequence>MIPRWWMHWCNHPTSTTPPSTTSSPAQPRWTWTAPVTHRRKARVKTSLQYVAALTTLFHINELQEGHQHEHDNLPSKRQAVTPPKREQPDNLCEETDHMKQDIRTACREKKEVEKHLAEVKALLVAAQTKSARWAAHWNQAEAGVEVWKENTKVALNIQLHKQVAKTKVELAAEAAVAVKKVREEVHEEAQQIAKAGVAVREAELKETIARVAEFETKMAVFRTRESTQRRGVGQPNDGGVPNGTPIHRTELHRVETVMCEGGNHLPTFTVIALVVGPSSGHSSSGPAPTPDPQQIGQGALPVDQDLMVRMIAEAVTAAMKKKASPKKKRNIVPRLRAQLDMAKKWQQDHMSRADDLSWKVRLSSFVLQFRGLNSQQKFVDVVWHHAQSREKADHFHNYDPAPESLMLHGKLGSSKSRIPLQCRPNFGSKLIGRLLAWKRNQIRAGEGEEEKNDHVAKWTDKHRVRTVATSRKTHKFKLRMAGAKHMILRCVAERDDSGISMWTWMVEVVEVVSELGHTGMSSEDDRSVIPTVGRSQWAKTVHIIKICPWQLEKITEYLEYINEVTAETMSKGHSHCDRQREEARSNTLTPLGLPHSLYDVAWLSHMKARVPDIEEQLQISDKEFQIMDIQMDWPQAPGEAMEIMQRASELNTTYKQGNGKMVPAPYLLDDLHPRNAVIGWLAPKKRGKVKSGLCDQANNFEGPLLGKDFPADVLLFPGRPRWFTSSMGFISMDLFGHHPVQEPIYAAPDFSWIQVKDLDYCLYYVITRVDTIIKNNVHAVFDAWDRAGDRKACIDVCRSEEEAEKVVADDKSNRQCQVSPTDSPISYSPVFFTNRGSVPDDAWEKEHWLSPRWD</sequence>
<feature type="compositionally biased region" description="Basic and acidic residues" evidence="1">
    <location>
        <begin position="66"/>
        <end position="75"/>
    </location>
</feature>
<reference evidence="2" key="1">
    <citation type="submission" date="2023-03" db="EMBL/GenBank/DDBJ databases">
        <title>Massive genome expansion in bonnet fungi (Mycena s.s.) driven by repeated elements and novel gene families across ecological guilds.</title>
        <authorList>
            <consortium name="Lawrence Berkeley National Laboratory"/>
            <person name="Harder C.B."/>
            <person name="Miyauchi S."/>
            <person name="Viragh M."/>
            <person name="Kuo A."/>
            <person name="Thoen E."/>
            <person name="Andreopoulos B."/>
            <person name="Lu D."/>
            <person name="Skrede I."/>
            <person name="Drula E."/>
            <person name="Henrissat B."/>
            <person name="Morin E."/>
            <person name="Kohler A."/>
            <person name="Barry K."/>
            <person name="LaButti K."/>
            <person name="Morin E."/>
            <person name="Salamov A."/>
            <person name="Lipzen A."/>
            <person name="Mereny Z."/>
            <person name="Hegedus B."/>
            <person name="Baldrian P."/>
            <person name="Stursova M."/>
            <person name="Weitz H."/>
            <person name="Taylor A."/>
            <person name="Grigoriev I.V."/>
            <person name="Nagy L.G."/>
            <person name="Martin F."/>
            <person name="Kauserud H."/>
        </authorList>
    </citation>
    <scope>NUCLEOTIDE SEQUENCE</scope>
    <source>
        <strain evidence="2">CBHHK182m</strain>
    </source>
</reference>
<comment type="caution">
    <text evidence="2">The sequence shown here is derived from an EMBL/GenBank/DDBJ whole genome shotgun (WGS) entry which is preliminary data.</text>
</comment>
<dbReference type="EMBL" id="JARKIB010000018">
    <property type="protein sequence ID" value="KAJ7769305.1"/>
    <property type="molecule type" value="Genomic_DNA"/>
</dbReference>
<feature type="region of interest" description="Disordered" evidence="1">
    <location>
        <begin position="279"/>
        <end position="299"/>
    </location>
</feature>
<evidence type="ECO:0000313" key="3">
    <source>
        <dbReference type="Proteomes" id="UP001215598"/>
    </source>
</evidence>
<accession>A0AAD7JPK6</accession>
<dbReference type="AlphaFoldDB" id="A0AAD7JPK6"/>
<dbReference type="Proteomes" id="UP001215598">
    <property type="component" value="Unassembled WGS sequence"/>
</dbReference>
<protein>
    <submittedName>
        <fullName evidence="2">Uncharacterized protein</fullName>
    </submittedName>
</protein>
<proteinExistence type="predicted"/>
<name>A0AAD7JPK6_9AGAR</name>
<keyword evidence="3" id="KW-1185">Reference proteome</keyword>
<gene>
    <name evidence="2" type="ORF">B0H16DRAFT_1452511</name>
</gene>